<reference evidence="1 2" key="1">
    <citation type="journal article" date="2021" name="Microb. Ecol.">
        <title>Candidatus Mesenet longicola: Novel Endosymbionts of Brontispa longissima that Induce Cytoplasmic Incompatibility.</title>
        <authorList>
            <person name="Takano S."/>
            <person name="Gotoh Y."/>
            <person name="Hayashi T."/>
        </authorList>
    </citation>
    <scope>NUCLEOTIDE SEQUENCE [LARGE SCALE GENOMIC DNA]</scope>
    <source>
        <strain evidence="1">L5</strain>
    </source>
</reference>
<protein>
    <submittedName>
        <fullName evidence="1">Uncharacterized protein</fullName>
    </submittedName>
</protein>
<sequence>MSGKCNKVLTLTLDTGQEITHNFQDHIGNGKQFELELKSLDGQKLGTFPTHYYFFDKEGHLNGKVLGNGRLLT</sequence>
<comment type="caution">
    <text evidence="1">The sequence shown here is derived from an EMBL/GenBank/DDBJ whole genome shotgun (WGS) entry which is preliminary data.</text>
</comment>
<gene>
    <name evidence="1" type="ORF">sL5_09250</name>
</gene>
<dbReference type="EMBL" id="BNGU01000048">
    <property type="protein sequence ID" value="GHM59932.1"/>
    <property type="molecule type" value="Genomic_DNA"/>
</dbReference>
<evidence type="ECO:0000313" key="1">
    <source>
        <dbReference type="EMBL" id="GHM59932.1"/>
    </source>
</evidence>
<dbReference type="AlphaFoldDB" id="A0A8J3HVA6"/>
<dbReference type="Proteomes" id="UP000637906">
    <property type="component" value="Unassembled WGS sequence"/>
</dbReference>
<proteinExistence type="predicted"/>
<evidence type="ECO:0000313" key="2">
    <source>
        <dbReference type="Proteomes" id="UP000637906"/>
    </source>
</evidence>
<organism evidence="1 2">
    <name type="scientific">Candidatus Mesenet longicola</name>
    <dbReference type="NCBI Taxonomy" id="1892558"/>
    <lineage>
        <taxon>Bacteria</taxon>
        <taxon>Pseudomonadati</taxon>
        <taxon>Pseudomonadota</taxon>
        <taxon>Alphaproteobacteria</taxon>
        <taxon>Rickettsiales</taxon>
        <taxon>Anaplasmataceae</taxon>
        <taxon>Candidatus Mesenet</taxon>
    </lineage>
</organism>
<keyword evidence="2" id="KW-1185">Reference proteome</keyword>
<accession>A0A8J3HVA6</accession>
<name>A0A8J3HVA6_9RICK</name>